<keyword evidence="1" id="KW-0472">Membrane</keyword>
<feature type="transmembrane region" description="Helical" evidence="1">
    <location>
        <begin position="173"/>
        <end position="206"/>
    </location>
</feature>
<evidence type="ECO:0000313" key="3">
    <source>
        <dbReference type="Proteomes" id="UP000199527"/>
    </source>
</evidence>
<gene>
    <name evidence="2" type="ORF">SAMN04488540_107133</name>
</gene>
<feature type="transmembrane region" description="Helical" evidence="1">
    <location>
        <begin position="276"/>
        <end position="293"/>
    </location>
</feature>
<accession>A0A1G8T7H9</accession>
<name>A0A1G8T7H9_9GAMM</name>
<keyword evidence="1" id="KW-0812">Transmembrane</keyword>
<feature type="transmembrane region" description="Helical" evidence="1">
    <location>
        <begin position="58"/>
        <end position="83"/>
    </location>
</feature>
<feature type="transmembrane region" description="Helical" evidence="1">
    <location>
        <begin position="134"/>
        <end position="153"/>
    </location>
</feature>
<dbReference type="InterPro" id="IPR022604">
    <property type="entry name" value="DUF2955"/>
</dbReference>
<protein>
    <recommendedName>
        <fullName evidence="4">DUF2955 domain-containing protein</fullName>
    </recommendedName>
</protein>
<dbReference type="Proteomes" id="UP000199527">
    <property type="component" value="Unassembled WGS sequence"/>
</dbReference>
<evidence type="ECO:0000256" key="1">
    <source>
        <dbReference type="SAM" id="Phobius"/>
    </source>
</evidence>
<dbReference type="OrthoDB" id="6253879at2"/>
<evidence type="ECO:0000313" key="2">
    <source>
        <dbReference type="EMBL" id="SDJ37433.1"/>
    </source>
</evidence>
<organism evidence="2 3">
    <name type="scientific">Ferrimonas sediminum</name>
    <dbReference type="NCBI Taxonomy" id="718193"/>
    <lineage>
        <taxon>Bacteria</taxon>
        <taxon>Pseudomonadati</taxon>
        <taxon>Pseudomonadota</taxon>
        <taxon>Gammaproteobacteria</taxon>
        <taxon>Alteromonadales</taxon>
        <taxon>Ferrimonadaceae</taxon>
        <taxon>Ferrimonas</taxon>
    </lineage>
</organism>
<keyword evidence="3" id="KW-1185">Reference proteome</keyword>
<dbReference type="AlphaFoldDB" id="A0A1G8T7H9"/>
<dbReference type="Pfam" id="PF11168">
    <property type="entry name" value="DUF2955"/>
    <property type="match status" value="1"/>
</dbReference>
<feature type="transmembrane region" description="Helical" evidence="1">
    <location>
        <begin position="246"/>
        <end position="264"/>
    </location>
</feature>
<sequence>MNQTTDWNEVGRIAGTVTLCMLAGRYLHLGSPVYLALFPILSVTKARDYRWSGLIKMFLPVVVSATLALLTVELFSDHPFIVWSLSLLGFDQLRRRATTPAKLGGMILPTFNWILIVVFAQQPSFVMADRIREIALSLVITIVVMKAMNGLFPRTSQCVAAGPPPQPVGHRDRFWYLLLLGGGLAFLMIVDMISATFCMVPVIIAAAQTRKPGYLAVIRARFIAQVGGCALAMVFQLLLLGHQHLLPLYSLSIFVLVLTLAWLIGRSQGAEKELHGDALLGIALPIQLYMGTADIGLQSTFLRGWQLSVTLFLLLALSGLIYGRTHHDTEHHLNHRTG</sequence>
<evidence type="ECO:0008006" key="4">
    <source>
        <dbReference type="Google" id="ProtNLM"/>
    </source>
</evidence>
<dbReference type="EMBL" id="FNEM01000007">
    <property type="protein sequence ID" value="SDJ37433.1"/>
    <property type="molecule type" value="Genomic_DNA"/>
</dbReference>
<dbReference type="RefSeq" id="WP_090365208.1">
    <property type="nucleotide sequence ID" value="NZ_FNEM01000007.1"/>
</dbReference>
<feature type="transmembrane region" description="Helical" evidence="1">
    <location>
        <begin position="218"/>
        <end position="240"/>
    </location>
</feature>
<feature type="transmembrane region" description="Helical" evidence="1">
    <location>
        <begin position="305"/>
        <end position="323"/>
    </location>
</feature>
<reference evidence="3" key="1">
    <citation type="submission" date="2016-10" db="EMBL/GenBank/DDBJ databases">
        <authorList>
            <person name="Varghese N."/>
            <person name="Submissions S."/>
        </authorList>
    </citation>
    <scope>NUCLEOTIDE SEQUENCE [LARGE SCALE GENOMIC DNA]</scope>
    <source>
        <strain evidence="3">DSM 23317</strain>
    </source>
</reference>
<proteinExistence type="predicted"/>
<feature type="transmembrane region" description="Helical" evidence="1">
    <location>
        <begin position="103"/>
        <end position="122"/>
    </location>
</feature>
<keyword evidence="1" id="KW-1133">Transmembrane helix</keyword>